<reference evidence="1 2" key="1">
    <citation type="journal article" date="2010" name="Genome Biol.">
        <title>A first genome assembly of the barley fungal pathogen Pyrenophora teres f. teres.</title>
        <authorList>
            <person name="Ellwood S.R."/>
            <person name="Liu Z."/>
            <person name="Syme R.A."/>
            <person name="Lai Z."/>
            <person name="Hane J.K."/>
            <person name="Keiper F."/>
            <person name="Moffat C.S."/>
            <person name="Oliver R.P."/>
            <person name="Friesen T.L."/>
        </authorList>
    </citation>
    <scope>NUCLEOTIDE SEQUENCE [LARGE SCALE GENOMIC DNA]</scope>
    <source>
        <strain evidence="1 2">0-1</strain>
    </source>
</reference>
<name>E3S0Y2_PYRTT</name>
<proteinExistence type="predicted"/>
<accession>E3S0Y2</accession>
<sequence length="50" mass="5659">MAALVFEDNYLVVEDVVLITTELLLLTIYLYEVGEGSYICLGRRSYVARA</sequence>
<dbReference type="AlphaFoldDB" id="E3S0Y2"/>
<keyword evidence="2" id="KW-1185">Reference proteome</keyword>
<dbReference type="KEGG" id="pte:PTT_15779"/>
<dbReference type="EMBL" id="GL536420">
    <property type="protein sequence ID" value="EFQ88367.1"/>
    <property type="molecule type" value="Genomic_DNA"/>
</dbReference>
<evidence type="ECO:0000313" key="2">
    <source>
        <dbReference type="Proteomes" id="UP000001067"/>
    </source>
</evidence>
<gene>
    <name evidence="1" type="ORF">PTT_15779</name>
</gene>
<organism evidence="2">
    <name type="scientific">Pyrenophora teres f. teres (strain 0-1)</name>
    <name type="common">Barley net blotch fungus</name>
    <name type="synonym">Drechslera teres f. teres</name>
    <dbReference type="NCBI Taxonomy" id="861557"/>
    <lineage>
        <taxon>Eukaryota</taxon>
        <taxon>Fungi</taxon>
        <taxon>Dikarya</taxon>
        <taxon>Ascomycota</taxon>
        <taxon>Pezizomycotina</taxon>
        <taxon>Dothideomycetes</taxon>
        <taxon>Pleosporomycetidae</taxon>
        <taxon>Pleosporales</taxon>
        <taxon>Pleosporineae</taxon>
        <taxon>Pleosporaceae</taxon>
        <taxon>Pyrenophora</taxon>
    </lineage>
</organism>
<evidence type="ECO:0000313" key="1">
    <source>
        <dbReference type="EMBL" id="EFQ88367.1"/>
    </source>
</evidence>
<dbReference type="HOGENOM" id="CLU_3125717_0_0_1"/>
<protein>
    <submittedName>
        <fullName evidence="1">Uncharacterized protein</fullName>
    </submittedName>
</protein>
<dbReference type="Proteomes" id="UP000001067">
    <property type="component" value="Unassembled WGS sequence"/>
</dbReference>